<name>A0ABU6UXW3_9FABA</name>
<gene>
    <name evidence="1" type="ORF">PIB30_094760</name>
</gene>
<protein>
    <submittedName>
        <fullName evidence="1">Uncharacterized protein</fullName>
    </submittedName>
</protein>
<sequence>MVSVVAKMLVYLEDATKFSKSQCMLHGFQGILEKAGKVAAARYMQVQAARFMCISCMLEIEAIEEEKSQNARRTESF</sequence>
<evidence type="ECO:0000313" key="1">
    <source>
        <dbReference type="EMBL" id="MED6164921.1"/>
    </source>
</evidence>
<evidence type="ECO:0000313" key="2">
    <source>
        <dbReference type="Proteomes" id="UP001341840"/>
    </source>
</evidence>
<keyword evidence="2" id="KW-1185">Reference proteome</keyword>
<dbReference type="EMBL" id="JASCZI010122946">
    <property type="protein sequence ID" value="MED6164921.1"/>
    <property type="molecule type" value="Genomic_DNA"/>
</dbReference>
<comment type="caution">
    <text evidence="1">The sequence shown here is derived from an EMBL/GenBank/DDBJ whole genome shotgun (WGS) entry which is preliminary data.</text>
</comment>
<dbReference type="Proteomes" id="UP001341840">
    <property type="component" value="Unassembled WGS sequence"/>
</dbReference>
<organism evidence="1 2">
    <name type="scientific">Stylosanthes scabra</name>
    <dbReference type="NCBI Taxonomy" id="79078"/>
    <lineage>
        <taxon>Eukaryota</taxon>
        <taxon>Viridiplantae</taxon>
        <taxon>Streptophyta</taxon>
        <taxon>Embryophyta</taxon>
        <taxon>Tracheophyta</taxon>
        <taxon>Spermatophyta</taxon>
        <taxon>Magnoliopsida</taxon>
        <taxon>eudicotyledons</taxon>
        <taxon>Gunneridae</taxon>
        <taxon>Pentapetalae</taxon>
        <taxon>rosids</taxon>
        <taxon>fabids</taxon>
        <taxon>Fabales</taxon>
        <taxon>Fabaceae</taxon>
        <taxon>Papilionoideae</taxon>
        <taxon>50 kb inversion clade</taxon>
        <taxon>dalbergioids sensu lato</taxon>
        <taxon>Dalbergieae</taxon>
        <taxon>Pterocarpus clade</taxon>
        <taxon>Stylosanthes</taxon>
    </lineage>
</organism>
<reference evidence="1 2" key="1">
    <citation type="journal article" date="2023" name="Plants (Basel)">
        <title>Bridging the Gap: Combining Genomics and Transcriptomics Approaches to Understand Stylosanthes scabra, an Orphan Legume from the Brazilian Caatinga.</title>
        <authorList>
            <person name="Ferreira-Neto J.R.C."/>
            <person name="da Silva M.D."/>
            <person name="Binneck E."/>
            <person name="de Melo N.F."/>
            <person name="da Silva R.H."/>
            <person name="de Melo A.L.T.M."/>
            <person name="Pandolfi V."/>
            <person name="Bustamante F.O."/>
            <person name="Brasileiro-Vidal A.C."/>
            <person name="Benko-Iseppon A.M."/>
        </authorList>
    </citation>
    <scope>NUCLEOTIDE SEQUENCE [LARGE SCALE GENOMIC DNA]</scope>
    <source>
        <tissue evidence="1">Leaves</tissue>
    </source>
</reference>
<proteinExistence type="predicted"/>
<accession>A0ABU6UXW3</accession>